<evidence type="ECO:0000313" key="3">
    <source>
        <dbReference type="EMBL" id="RXK83243.1"/>
    </source>
</evidence>
<dbReference type="OrthoDB" id="265974at2"/>
<comment type="caution">
    <text evidence="3">The sequence shown here is derived from an EMBL/GenBank/DDBJ whole genome shotgun (WGS) entry which is preliminary data.</text>
</comment>
<proteinExistence type="predicted"/>
<name>A0A4Q1D5U4_9BACT</name>
<protein>
    <submittedName>
        <fullName evidence="3">DUF4886 domain-containing protein</fullName>
    </submittedName>
</protein>
<dbReference type="Proteomes" id="UP000290545">
    <property type="component" value="Unassembled WGS sequence"/>
</dbReference>
<keyword evidence="4" id="KW-1185">Reference proteome</keyword>
<dbReference type="Pfam" id="PF16227">
    <property type="entry name" value="DUF4886"/>
    <property type="match status" value="1"/>
</dbReference>
<feature type="signal peptide" evidence="1">
    <location>
        <begin position="1"/>
        <end position="31"/>
    </location>
</feature>
<dbReference type="Gene3D" id="3.40.50.1110">
    <property type="entry name" value="SGNH hydrolase"/>
    <property type="match status" value="1"/>
</dbReference>
<evidence type="ECO:0000256" key="1">
    <source>
        <dbReference type="SAM" id="SignalP"/>
    </source>
</evidence>
<accession>A0A4Q1D5U4</accession>
<sequence length="321" mass="36086">MLLIMREILKNYRFACLTICLFLFASAPALALPLKEDTLHQSALAKNDTLRLFIIGNSFSQNASKYLPQLAAEGKHPLKIGRAELPGCPMERHWRHAAAAEANPADSNGMPYKGKSLRTLLSEDKWDIVTIQQASVFSSDSSTYYPYARNLYNYVKSICPGAEVVIHQTWAYRSDDKVFGQTSPAPHKTNAKDAEEMYLKSRAAYHKIAGELKIRILPVGDAFWKVTTDPARQFKKDTSFNYANPVYPAVPDQTNSLHMGYRWENKKFGYDGHHANTAGCFLGALVWYSKLFHESPQKLKYCPGGVSAEFCSYLKKVAAKE</sequence>
<evidence type="ECO:0000259" key="2">
    <source>
        <dbReference type="Pfam" id="PF16227"/>
    </source>
</evidence>
<dbReference type="EMBL" id="SDHZ01000002">
    <property type="protein sequence ID" value="RXK83243.1"/>
    <property type="molecule type" value="Genomic_DNA"/>
</dbReference>
<dbReference type="InterPro" id="IPR032616">
    <property type="entry name" value="DUF4886"/>
</dbReference>
<feature type="chain" id="PRO_5020881392" evidence="1">
    <location>
        <begin position="32"/>
        <end position="321"/>
    </location>
</feature>
<dbReference type="GO" id="GO:0016788">
    <property type="term" value="F:hydrolase activity, acting on ester bonds"/>
    <property type="evidence" value="ECO:0007669"/>
    <property type="project" value="UniProtKB-ARBA"/>
</dbReference>
<feature type="domain" description="DUF4886" evidence="2">
    <location>
        <begin position="52"/>
        <end position="177"/>
    </location>
</feature>
<dbReference type="AlphaFoldDB" id="A0A4Q1D5U4"/>
<evidence type="ECO:0000313" key="4">
    <source>
        <dbReference type="Proteomes" id="UP000290545"/>
    </source>
</evidence>
<reference evidence="3 4" key="1">
    <citation type="submission" date="2019-01" db="EMBL/GenBank/DDBJ databases">
        <title>Filimonas sp. strain TTM-71.</title>
        <authorList>
            <person name="Chen W.-M."/>
        </authorList>
    </citation>
    <scope>NUCLEOTIDE SEQUENCE [LARGE SCALE GENOMIC DNA]</scope>
    <source>
        <strain evidence="3 4">TTM-71</strain>
    </source>
</reference>
<organism evidence="3 4">
    <name type="scientific">Filimonas effusa</name>
    <dbReference type="NCBI Taxonomy" id="2508721"/>
    <lineage>
        <taxon>Bacteria</taxon>
        <taxon>Pseudomonadati</taxon>
        <taxon>Bacteroidota</taxon>
        <taxon>Chitinophagia</taxon>
        <taxon>Chitinophagales</taxon>
        <taxon>Chitinophagaceae</taxon>
        <taxon>Filimonas</taxon>
    </lineage>
</organism>
<keyword evidence="1" id="KW-0732">Signal</keyword>
<dbReference type="InterPro" id="IPR036514">
    <property type="entry name" value="SGNH_hydro_sf"/>
</dbReference>
<gene>
    <name evidence="3" type="ORF">ESB13_14095</name>
</gene>